<gene>
    <name evidence="9" type="ORF">Tsubulata_049308</name>
</gene>
<dbReference type="Pfam" id="PF00346">
    <property type="entry name" value="Complex1_49kDa"/>
    <property type="match status" value="1"/>
</dbReference>
<keyword evidence="3" id="KW-0812">Transmembrane</keyword>
<evidence type="ECO:0000256" key="5">
    <source>
        <dbReference type="ARBA" id="ARBA00022989"/>
    </source>
</evidence>
<dbReference type="Pfam" id="PF00146">
    <property type="entry name" value="NADHdh"/>
    <property type="match status" value="1"/>
</dbReference>
<dbReference type="AlphaFoldDB" id="A0A9Q0FM19"/>
<organism evidence="9 10">
    <name type="scientific">Turnera subulata</name>
    <dbReference type="NCBI Taxonomy" id="218843"/>
    <lineage>
        <taxon>Eukaryota</taxon>
        <taxon>Viridiplantae</taxon>
        <taxon>Streptophyta</taxon>
        <taxon>Embryophyta</taxon>
        <taxon>Tracheophyta</taxon>
        <taxon>Spermatophyta</taxon>
        <taxon>Magnoliopsida</taxon>
        <taxon>eudicotyledons</taxon>
        <taxon>Gunneridae</taxon>
        <taxon>Pentapetalae</taxon>
        <taxon>rosids</taxon>
        <taxon>fabids</taxon>
        <taxon>Malpighiales</taxon>
        <taxon>Passifloraceae</taxon>
        <taxon>Turnera</taxon>
    </lineage>
</organism>
<feature type="non-terminal residue" evidence="9">
    <location>
        <position position="205"/>
    </location>
</feature>
<dbReference type="PANTHER" id="PTHR11993:SF10">
    <property type="entry name" value="NADH DEHYDROGENASE [UBIQUINONE] IRON-SULFUR PROTEIN 2, MITOCHONDRIAL"/>
    <property type="match status" value="1"/>
</dbReference>
<reference evidence="9" key="1">
    <citation type="submission" date="2022-02" db="EMBL/GenBank/DDBJ databases">
        <authorList>
            <person name="Henning P.M."/>
            <person name="McCubbin A.G."/>
            <person name="Shore J.S."/>
        </authorList>
    </citation>
    <scope>NUCLEOTIDE SEQUENCE</scope>
    <source>
        <strain evidence="9">F60SS</strain>
        <tissue evidence="9">Leaves</tissue>
    </source>
</reference>
<evidence type="ECO:0000256" key="1">
    <source>
        <dbReference type="ARBA" id="ARBA00004141"/>
    </source>
</evidence>
<dbReference type="GO" id="GO:0051287">
    <property type="term" value="F:NAD binding"/>
    <property type="evidence" value="ECO:0007669"/>
    <property type="project" value="InterPro"/>
</dbReference>
<dbReference type="InterPro" id="IPR001694">
    <property type="entry name" value="NADH_UbQ_OxRdtase_su1/FPO"/>
</dbReference>
<dbReference type="Proteomes" id="UP001141552">
    <property type="component" value="Unassembled WGS sequence"/>
</dbReference>
<dbReference type="Gene3D" id="1.10.645.10">
    <property type="entry name" value="Cytochrome-c3 Hydrogenase, chain B"/>
    <property type="match status" value="1"/>
</dbReference>
<protein>
    <recommendedName>
        <fullName evidence="8">NADH-quinone oxidoreductase subunit D domain-containing protein</fullName>
    </recommendedName>
</protein>
<name>A0A9Q0FM19_9ROSI</name>
<dbReference type="OrthoDB" id="1845069at2759"/>
<dbReference type="EMBL" id="JAKUCV010004800">
    <property type="protein sequence ID" value="KAJ4834004.1"/>
    <property type="molecule type" value="Genomic_DNA"/>
</dbReference>
<evidence type="ECO:0000259" key="8">
    <source>
        <dbReference type="Pfam" id="PF00346"/>
    </source>
</evidence>
<keyword evidence="4" id="KW-1278">Translocase</keyword>
<evidence type="ECO:0000256" key="2">
    <source>
        <dbReference type="ARBA" id="ARBA00005769"/>
    </source>
</evidence>
<dbReference type="InterPro" id="IPR029014">
    <property type="entry name" value="NiFe-Hase_large"/>
</dbReference>
<evidence type="ECO:0000256" key="7">
    <source>
        <dbReference type="ARBA" id="ARBA00023136"/>
    </source>
</evidence>
<evidence type="ECO:0000313" key="9">
    <source>
        <dbReference type="EMBL" id="KAJ4834004.1"/>
    </source>
</evidence>
<accession>A0A9Q0FM19</accession>
<dbReference type="InterPro" id="IPR022885">
    <property type="entry name" value="NDH1_su_D/H"/>
</dbReference>
<feature type="domain" description="NADH-quinone oxidoreductase subunit D" evidence="8">
    <location>
        <begin position="7"/>
        <end position="151"/>
    </location>
</feature>
<comment type="caution">
    <text evidence="9">The sequence shown here is derived from an EMBL/GenBank/DDBJ whole genome shotgun (WGS) entry which is preliminary data.</text>
</comment>
<comment type="subcellular location">
    <subcellularLocation>
        <location evidence="1">Membrane</location>
        <topology evidence="1">Multi-pass membrane protein</topology>
    </subcellularLocation>
</comment>
<evidence type="ECO:0000256" key="4">
    <source>
        <dbReference type="ARBA" id="ARBA00022967"/>
    </source>
</evidence>
<keyword evidence="7" id="KW-0472">Membrane</keyword>
<evidence type="ECO:0000313" key="10">
    <source>
        <dbReference type="Proteomes" id="UP001141552"/>
    </source>
</evidence>
<dbReference type="GO" id="GO:0009535">
    <property type="term" value="C:chloroplast thylakoid membrane"/>
    <property type="evidence" value="ECO:0007669"/>
    <property type="project" value="TreeGrafter"/>
</dbReference>
<comment type="similarity">
    <text evidence="2">Belongs to the complex I 49 kDa subunit family.</text>
</comment>
<dbReference type="InterPro" id="IPR001135">
    <property type="entry name" value="NADH_Q_OxRdtase_suD"/>
</dbReference>
<sequence length="205" mass="23554">MRFFSIVQWQKEGDSLSRYLVRIREMNESIKIIHQALEGIPGGGHENLENRRFDFTKEKDSRWNDFEYQFISKKSSSVFELSKQEIYIRLEGPKGELGIFLLGDQTGFPWRWKIRPPGFINLQILPELVKRMKFADIMTILGSIDIIMGEAYSKRIGPEYAGPIGVLQALVDGTKLFFKKNFFPSKGNSSLFRIGPTIAVISTLL</sequence>
<dbReference type="GO" id="GO:0048038">
    <property type="term" value="F:quinone binding"/>
    <property type="evidence" value="ECO:0007669"/>
    <property type="project" value="InterPro"/>
</dbReference>
<dbReference type="GO" id="GO:0016651">
    <property type="term" value="F:oxidoreductase activity, acting on NAD(P)H"/>
    <property type="evidence" value="ECO:0007669"/>
    <property type="project" value="InterPro"/>
</dbReference>
<keyword evidence="10" id="KW-1185">Reference proteome</keyword>
<keyword evidence="6" id="KW-0520">NAD</keyword>
<reference evidence="9" key="2">
    <citation type="journal article" date="2023" name="Plants (Basel)">
        <title>Annotation of the Turnera subulata (Passifloraceae) Draft Genome Reveals the S-Locus Evolved after the Divergence of Turneroideae from Passifloroideae in a Stepwise Manner.</title>
        <authorList>
            <person name="Henning P.M."/>
            <person name="Roalson E.H."/>
            <person name="Mir W."/>
            <person name="McCubbin A.G."/>
            <person name="Shore J.S."/>
        </authorList>
    </citation>
    <scope>NUCLEOTIDE SEQUENCE</scope>
    <source>
        <strain evidence="9">F60SS</strain>
    </source>
</reference>
<proteinExistence type="inferred from homology"/>
<evidence type="ECO:0000256" key="6">
    <source>
        <dbReference type="ARBA" id="ARBA00023027"/>
    </source>
</evidence>
<dbReference type="SUPFAM" id="SSF56762">
    <property type="entry name" value="HydB/Nqo4-like"/>
    <property type="match status" value="1"/>
</dbReference>
<dbReference type="PANTHER" id="PTHR11993">
    <property type="entry name" value="NADH-UBIQUINONE OXIDOREDUCTASE 49 KDA SUBUNIT"/>
    <property type="match status" value="1"/>
</dbReference>
<keyword evidence="5" id="KW-1133">Transmembrane helix</keyword>
<evidence type="ECO:0000256" key="3">
    <source>
        <dbReference type="ARBA" id="ARBA00022692"/>
    </source>
</evidence>